<organism evidence="6 7">
    <name type="scientific">Streptomyces sodiiphilus</name>
    <dbReference type="NCBI Taxonomy" id="226217"/>
    <lineage>
        <taxon>Bacteria</taxon>
        <taxon>Bacillati</taxon>
        <taxon>Actinomycetota</taxon>
        <taxon>Actinomycetes</taxon>
        <taxon>Kitasatosporales</taxon>
        <taxon>Streptomycetaceae</taxon>
        <taxon>Streptomyces</taxon>
    </lineage>
</organism>
<reference evidence="7" key="1">
    <citation type="journal article" date="2019" name="Int. J. Syst. Evol. Microbiol.">
        <title>The Global Catalogue of Microorganisms (GCM) 10K type strain sequencing project: providing services to taxonomists for standard genome sequencing and annotation.</title>
        <authorList>
            <consortium name="The Broad Institute Genomics Platform"/>
            <consortium name="The Broad Institute Genome Sequencing Center for Infectious Disease"/>
            <person name="Wu L."/>
            <person name="Ma J."/>
        </authorList>
    </citation>
    <scope>NUCLEOTIDE SEQUENCE [LARGE SCALE GENOMIC DNA]</scope>
    <source>
        <strain evidence="7">JCM 13581</strain>
    </source>
</reference>
<evidence type="ECO:0000256" key="5">
    <source>
        <dbReference type="SAM" id="SignalP"/>
    </source>
</evidence>
<keyword evidence="4 5" id="KW-0732">Signal</keyword>
<feature type="chain" id="PRO_5045706705" evidence="5">
    <location>
        <begin position="27"/>
        <end position="472"/>
    </location>
</feature>
<dbReference type="InterPro" id="IPR006059">
    <property type="entry name" value="SBP"/>
</dbReference>
<dbReference type="PANTHER" id="PTHR43649:SF31">
    <property type="entry name" value="SN-GLYCEROL-3-PHOSPHATE-BINDING PERIPLASMIC PROTEIN UGPB"/>
    <property type="match status" value="1"/>
</dbReference>
<comment type="caution">
    <text evidence="6">The sequence shown here is derived from an EMBL/GenBank/DDBJ whole genome shotgun (WGS) entry which is preliminary data.</text>
</comment>
<accession>A0ABP5AMP5</accession>
<name>A0ABP5AMP5_9ACTN</name>
<dbReference type="RefSeq" id="WP_344261781.1">
    <property type="nucleotide sequence ID" value="NZ_BAAAMJ010000027.1"/>
</dbReference>
<dbReference type="EMBL" id="BAAAMJ010000027">
    <property type="protein sequence ID" value="GAA1915652.1"/>
    <property type="molecule type" value="Genomic_DNA"/>
</dbReference>
<evidence type="ECO:0000256" key="1">
    <source>
        <dbReference type="ARBA" id="ARBA00004196"/>
    </source>
</evidence>
<gene>
    <name evidence="6" type="ORF">GCM10009716_26220</name>
</gene>
<proteinExistence type="inferred from homology"/>
<evidence type="ECO:0000313" key="6">
    <source>
        <dbReference type="EMBL" id="GAA1915652.1"/>
    </source>
</evidence>
<dbReference type="InterPro" id="IPR050490">
    <property type="entry name" value="Bact_solute-bd_prot1"/>
</dbReference>
<comment type="subcellular location">
    <subcellularLocation>
        <location evidence="1">Cell envelope</location>
    </subcellularLocation>
</comment>
<comment type="similarity">
    <text evidence="2">Belongs to the bacterial solute-binding protein 1 family.</text>
</comment>
<dbReference type="SUPFAM" id="SSF53850">
    <property type="entry name" value="Periplasmic binding protein-like II"/>
    <property type="match status" value="1"/>
</dbReference>
<evidence type="ECO:0000313" key="7">
    <source>
        <dbReference type="Proteomes" id="UP001501303"/>
    </source>
</evidence>
<evidence type="ECO:0000256" key="2">
    <source>
        <dbReference type="ARBA" id="ARBA00008520"/>
    </source>
</evidence>
<dbReference type="Pfam" id="PF13416">
    <property type="entry name" value="SBP_bac_8"/>
    <property type="match status" value="1"/>
</dbReference>
<dbReference type="PROSITE" id="PS51257">
    <property type="entry name" value="PROKAR_LIPOPROTEIN"/>
    <property type="match status" value="1"/>
</dbReference>
<sequence length="472" mass="50435">MRTPSRPRARRTALVAGISALALALAACGDGGGGGGGGGGGDLTAPGPEVLDDLDAPVQVEFWHSMDSTNGQVLNSLIAGFNAENEGRIEVSGSFQGDYDTTLAQHRAAIQQGDTANLIMIYDLGTQFMIDSAQTVPAQSFVDLDDYDLDPLEDALLNYFTVDGDLRSFPFNNSTPLMYINRDAFEEAGLDPDQPPRDLAEIREYAEALTVRGADGKVEQYGFGAAVYGWFVEQFMARAAAPYCDAGNGREGRATEVLFDDPKIVEMVEWWQQMIDDGLAVQIGRSTDDAQAAFTSGRAAMTLESTGSLGGFLEQSDFEVGAGYFPLIDADDPGGSIIGGASLWINGEGHSEQEIRASWEFVQYLLTPESQSRWHAGTGYLSVNTDGYDGPEAKERAEQYPQFSVAAGQLADSETNINTAGCMMGVMAEARVAAEEGWENALTSDTPAQEAMTSAAESVKRTIGEYNDSVGD</sequence>
<dbReference type="Gene3D" id="3.40.190.10">
    <property type="entry name" value="Periplasmic binding protein-like II"/>
    <property type="match status" value="2"/>
</dbReference>
<keyword evidence="3" id="KW-0813">Transport</keyword>
<dbReference type="PANTHER" id="PTHR43649">
    <property type="entry name" value="ARABINOSE-BINDING PROTEIN-RELATED"/>
    <property type="match status" value="1"/>
</dbReference>
<dbReference type="Proteomes" id="UP001501303">
    <property type="component" value="Unassembled WGS sequence"/>
</dbReference>
<evidence type="ECO:0000256" key="4">
    <source>
        <dbReference type="ARBA" id="ARBA00022729"/>
    </source>
</evidence>
<evidence type="ECO:0000256" key="3">
    <source>
        <dbReference type="ARBA" id="ARBA00022448"/>
    </source>
</evidence>
<keyword evidence="7" id="KW-1185">Reference proteome</keyword>
<dbReference type="CDD" id="cd14748">
    <property type="entry name" value="PBP2_UgpB"/>
    <property type="match status" value="1"/>
</dbReference>
<protein>
    <submittedName>
        <fullName evidence="6">ABC transporter substrate-binding protein</fullName>
    </submittedName>
</protein>
<feature type="signal peptide" evidence="5">
    <location>
        <begin position="1"/>
        <end position="26"/>
    </location>
</feature>